<dbReference type="Gene3D" id="3.40.50.1970">
    <property type="match status" value="1"/>
</dbReference>
<dbReference type="FunFam" id="3.40.50.1970:FF:000003">
    <property type="entry name" value="Alcohol dehydrogenase, iron-containing"/>
    <property type="match status" value="1"/>
</dbReference>
<evidence type="ECO:0000256" key="1">
    <source>
        <dbReference type="ARBA" id="ARBA00023002"/>
    </source>
</evidence>
<proteinExistence type="predicted"/>
<dbReference type="InterPro" id="IPR039697">
    <property type="entry name" value="Alcohol_dehydrogenase_Fe"/>
</dbReference>
<feature type="domain" description="Fe-containing alcohol dehydrogenase-like C-terminal" evidence="3">
    <location>
        <begin position="180"/>
        <end position="350"/>
    </location>
</feature>
<dbReference type="PANTHER" id="PTHR11496">
    <property type="entry name" value="ALCOHOL DEHYDROGENASE"/>
    <property type="match status" value="1"/>
</dbReference>
<dbReference type="Proteomes" id="UP000094570">
    <property type="component" value="Unassembled WGS sequence"/>
</dbReference>
<evidence type="ECO:0000313" key="4">
    <source>
        <dbReference type="EMBL" id="ODN29903.1"/>
    </source>
</evidence>
<dbReference type="OrthoDB" id="9804734at2"/>
<dbReference type="AlphaFoldDB" id="A0A1E3G237"/>
<dbReference type="EMBL" id="LWAF01000015">
    <property type="protein sequence ID" value="ODN29903.1"/>
    <property type="molecule type" value="Genomic_DNA"/>
</dbReference>
<name>A0A1E3G237_9BACT</name>
<dbReference type="Pfam" id="PF25137">
    <property type="entry name" value="ADH_Fe_C"/>
    <property type="match status" value="1"/>
</dbReference>
<accession>A0A1E3G237</accession>
<keyword evidence="1" id="KW-0560">Oxidoreductase</keyword>
<keyword evidence="5" id="KW-1185">Reference proteome</keyword>
<evidence type="ECO:0000259" key="3">
    <source>
        <dbReference type="Pfam" id="PF25137"/>
    </source>
</evidence>
<dbReference type="InterPro" id="IPR056798">
    <property type="entry name" value="ADH_Fe_C"/>
</dbReference>
<evidence type="ECO:0000259" key="2">
    <source>
        <dbReference type="Pfam" id="PF00465"/>
    </source>
</evidence>
<dbReference type="PANTHER" id="PTHR11496:SF104">
    <property type="entry name" value="3-DEOXY-ALPHA-D-MANNO-OCTULOSONATE 8-OXIDASE"/>
    <property type="match status" value="1"/>
</dbReference>
<dbReference type="SUPFAM" id="SSF56796">
    <property type="entry name" value="Dehydroquinate synthase-like"/>
    <property type="match status" value="1"/>
</dbReference>
<protein>
    <submittedName>
        <fullName evidence="4">Uncharacterized protein</fullName>
    </submittedName>
</protein>
<reference evidence="5" key="1">
    <citation type="submission" date="2016-04" db="EMBL/GenBank/DDBJ databases">
        <title>The genome sequence project of a novel Fervidobacterium isolate from a hot spring in Thailand.</title>
        <authorList>
            <person name="Gonzalez J.M."/>
            <person name="Cuecas A."/>
            <person name="Kanoksilapatham W."/>
        </authorList>
    </citation>
    <scope>NUCLEOTIDE SEQUENCE [LARGE SCALE GENOMIC DNA]</scope>
    <source>
        <strain evidence="5">FC2004</strain>
    </source>
</reference>
<dbReference type="RefSeq" id="WP_069293698.1">
    <property type="nucleotide sequence ID" value="NZ_CP140110.1"/>
</dbReference>
<dbReference type="STRING" id="1008305.A4H02_08200"/>
<dbReference type="InterPro" id="IPR001670">
    <property type="entry name" value="ADH_Fe/GldA"/>
</dbReference>
<dbReference type="Gene3D" id="1.20.1090.10">
    <property type="entry name" value="Dehydroquinate synthase-like - alpha domain"/>
    <property type="match status" value="1"/>
</dbReference>
<sequence>MAFQVPTKVFFGEEAVKKNRQVLNSLGSHVLVITGASSKLNGALNDVLENLKEKEILIFDRVKENPDLSLVERIISELGNFGPDLIVAIGGGSAMDCGKAVAVLLENKSLTTSDLFSPLKYSRAKPLVCIPTTFGTGSEVTPYSVLVVVGKKKGFAHESVIPKVAFVDPRYSLTLDRDVTLSTGLDALSHAVESFLSTKSAPLTEQISLQALNLAKENLPKVLEFPDELEFRKNMALASLLAGMAIAHTGTTISHAMGNPLTTEKSLRHGIASSVSLPFCLEYYETSKVETVKRIFDGDLLSYLKTLGVKLNFAATDEDIERWADEMSKDFLLRNTPGRFDKERIAGVYRKVFEHFAA</sequence>
<evidence type="ECO:0000313" key="5">
    <source>
        <dbReference type="Proteomes" id="UP000094570"/>
    </source>
</evidence>
<feature type="domain" description="Alcohol dehydrogenase iron-type/glycerol dehydrogenase GldA" evidence="2">
    <location>
        <begin position="6"/>
        <end position="169"/>
    </location>
</feature>
<comment type="caution">
    <text evidence="4">The sequence shown here is derived from an EMBL/GenBank/DDBJ whole genome shotgun (WGS) entry which is preliminary data.</text>
</comment>
<dbReference type="GO" id="GO:0004022">
    <property type="term" value="F:alcohol dehydrogenase (NAD+) activity"/>
    <property type="evidence" value="ECO:0007669"/>
    <property type="project" value="TreeGrafter"/>
</dbReference>
<organism evidence="4 5">
    <name type="scientific">Fervidobacterium thailandense</name>
    <dbReference type="NCBI Taxonomy" id="1008305"/>
    <lineage>
        <taxon>Bacteria</taxon>
        <taxon>Thermotogati</taxon>
        <taxon>Thermotogota</taxon>
        <taxon>Thermotogae</taxon>
        <taxon>Thermotogales</taxon>
        <taxon>Fervidobacteriaceae</taxon>
        <taxon>Fervidobacterium</taxon>
    </lineage>
</organism>
<dbReference type="Pfam" id="PF00465">
    <property type="entry name" value="Fe-ADH"/>
    <property type="match status" value="1"/>
</dbReference>
<gene>
    <name evidence="4" type="ORF">A4H02_08200</name>
</gene>
<dbReference type="GO" id="GO:0046872">
    <property type="term" value="F:metal ion binding"/>
    <property type="evidence" value="ECO:0007669"/>
    <property type="project" value="InterPro"/>
</dbReference>